<keyword evidence="2" id="KW-0813">Transport</keyword>
<keyword evidence="4" id="KW-1015">Disulfide bond</keyword>
<sequence length="285" mass="31523">MTAFAADVNEADFQQEVIERSFQTPVLVDFWATWCGPCKVLKPLLEKLAQEYQGKFFLALVETEANQQLAMNYGIRGVPTVKAIVDGEIVDEFSGALPEDKIREFLDRIIPSPGEALRLDAEEIYRQGDTAQALKRLVEASTLDPRNDKIRISAAAIMFESGGISAARRMLDSIVDPASRNDEQAVALLARLEFAEKGATGDPAELEQKIAGDENDLAARLELANLLVARQQYESALLQLLEIIHRDRNFGDDAGRKTMLSVFTLLGAQDPLVSKYRRLLASALN</sequence>
<dbReference type="PANTHER" id="PTHR45663">
    <property type="entry name" value="GEO12009P1"/>
    <property type="match status" value="1"/>
</dbReference>
<protein>
    <submittedName>
        <fullName evidence="7">Co-chaperone YbbN</fullName>
    </submittedName>
</protein>
<organism evidence="7 8">
    <name type="scientific">Sulfurimicrobium lacus</name>
    <dbReference type="NCBI Taxonomy" id="2715678"/>
    <lineage>
        <taxon>Bacteria</taxon>
        <taxon>Pseudomonadati</taxon>
        <taxon>Pseudomonadota</taxon>
        <taxon>Betaproteobacteria</taxon>
        <taxon>Nitrosomonadales</taxon>
        <taxon>Sulfuricellaceae</taxon>
        <taxon>Sulfurimicrobium</taxon>
    </lineage>
</organism>
<comment type="similarity">
    <text evidence="1">Belongs to the thioredoxin family.</text>
</comment>
<evidence type="ECO:0000256" key="5">
    <source>
        <dbReference type="ARBA" id="ARBA00023284"/>
    </source>
</evidence>
<dbReference type="InterPro" id="IPR036249">
    <property type="entry name" value="Thioredoxin-like_sf"/>
</dbReference>
<evidence type="ECO:0000256" key="2">
    <source>
        <dbReference type="ARBA" id="ARBA00022448"/>
    </source>
</evidence>
<dbReference type="EMBL" id="AP022853">
    <property type="protein sequence ID" value="BCB27660.1"/>
    <property type="molecule type" value="Genomic_DNA"/>
</dbReference>
<dbReference type="Proteomes" id="UP000502260">
    <property type="component" value="Chromosome"/>
</dbReference>
<dbReference type="KEGG" id="slac:SKTS_25460"/>
<keyword evidence="3" id="KW-0249">Electron transport</keyword>
<evidence type="ECO:0000313" key="8">
    <source>
        <dbReference type="Proteomes" id="UP000502260"/>
    </source>
</evidence>
<dbReference type="Gene3D" id="3.40.30.10">
    <property type="entry name" value="Glutaredoxin"/>
    <property type="match status" value="1"/>
</dbReference>
<gene>
    <name evidence="7" type="ORF">SKTS_25460</name>
</gene>
<reference evidence="8" key="1">
    <citation type="submission" date="2020-03" db="EMBL/GenBank/DDBJ databases">
        <title>Complete genome sequence of sulfur-oxidizing bacterium skT11.</title>
        <authorList>
            <person name="Kanda M."/>
            <person name="Kojima H."/>
            <person name="Fukui M."/>
        </authorList>
    </citation>
    <scope>NUCLEOTIDE SEQUENCE [LARGE SCALE GENOMIC DNA]</scope>
    <source>
        <strain evidence="8">skT11</strain>
    </source>
</reference>
<evidence type="ECO:0000259" key="6">
    <source>
        <dbReference type="PROSITE" id="PS51352"/>
    </source>
</evidence>
<name>A0A6F8VE91_9PROT</name>
<accession>A0A6F8VE91</accession>
<dbReference type="GO" id="GO:0005737">
    <property type="term" value="C:cytoplasm"/>
    <property type="evidence" value="ECO:0007669"/>
    <property type="project" value="TreeGrafter"/>
</dbReference>
<dbReference type="SUPFAM" id="SSF52833">
    <property type="entry name" value="Thioredoxin-like"/>
    <property type="match status" value="1"/>
</dbReference>
<dbReference type="GO" id="GO:0015035">
    <property type="term" value="F:protein-disulfide reductase activity"/>
    <property type="evidence" value="ECO:0007669"/>
    <property type="project" value="UniProtKB-ARBA"/>
</dbReference>
<keyword evidence="8" id="KW-1185">Reference proteome</keyword>
<evidence type="ECO:0000256" key="4">
    <source>
        <dbReference type="ARBA" id="ARBA00023157"/>
    </source>
</evidence>
<dbReference type="Pfam" id="PF14559">
    <property type="entry name" value="TPR_19"/>
    <property type="match status" value="1"/>
</dbReference>
<dbReference type="RefSeq" id="WP_173065709.1">
    <property type="nucleotide sequence ID" value="NZ_AP022853.1"/>
</dbReference>
<proteinExistence type="inferred from homology"/>
<dbReference type="PROSITE" id="PS51352">
    <property type="entry name" value="THIOREDOXIN_2"/>
    <property type="match status" value="1"/>
</dbReference>
<evidence type="ECO:0000313" key="7">
    <source>
        <dbReference type="EMBL" id="BCB27660.1"/>
    </source>
</evidence>
<dbReference type="SUPFAM" id="SSF48452">
    <property type="entry name" value="TPR-like"/>
    <property type="match status" value="1"/>
</dbReference>
<evidence type="ECO:0000256" key="1">
    <source>
        <dbReference type="ARBA" id="ARBA00008987"/>
    </source>
</evidence>
<keyword evidence="5" id="KW-0676">Redox-active center</keyword>
<evidence type="ECO:0000256" key="3">
    <source>
        <dbReference type="ARBA" id="ARBA00022982"/>
    </source>
</evidence>
<dbReference type="Gene3D" id="1.25.40.10">
    <property type="entry name" value="Tetratricopeptide repeat domain"/>
    <property type="match status" value="2"/>
</dbReference>
<dbReference type="Pfam" id="PF14561">
    <property type="entry name" value="TPR_20"/>
    <property type="match status" value="1"/>
</dbReference>
<dbReference type="AlphaFoldDB" id="A0A6F8VE91"/>
<dbReference type="InterPro" id="IPR017937">
    <property type="entry name" value="Thioredoxin_CS"/>
</dbReference>
<dbReference type="Pfam" id="PF00085">
    <property type="entry name" value="Thioredoxin"/>
    <property type="match status" value="1"/>
</dbReference>
<dbReference type="PANTHER" id="PTHR45663:SF11">
    <property type="entry name" value="GEO12009P1"/>
    <property type="match status" value="1"/>
</dbReference>
<dbReference type="PRINTS" id="PR00421">
    <property type="entry name" value="THIOREDOXIN"/>
</dbReference>
<feature type="domain" description="Thioredoxin" evidence="6">
    <location>
        <begin position="1"/>
        <end position="111"/>
    </location>
</feature>
<dbReference type="CDD" id="cd02956">
    <property type="entry name" value="ybbN"/>
    <property type="match status" value="1"/>
</dbReference>
<dbReference type="FunFam" id="3.40.30.10:FF:000001">
    <property type="entry name" value="Thioredoxin"/>
    <property type="match status" value="1"/>
</dbReference>
<dbReference type="PROSITE" id="PS00194">
    <property type="entry name" value="THIOREDOXIN_1"/>
    <property type="match status" value="1"/>
</dbReference>
<dbReference type="InterPro" id="IPR011990">
    <property type="entry name" value="TPR-like_helical_dom_sf"/>
</dbReference>
<dbReference type="InterPro" id="IPR013766">
    <property type="entry name" value="Thioredoxin_domain"/>
</dbReference>
<dbReference type="GO" id="GO:0006950">
    <property type="term" value="P:response to stress"/>
    <property type="evidence" value="ECO:0007669"/>
    <property type="project" value="UniProtKB-ARBA"/>
</dbReference>